<sequence length="219" mass="22662">MICVVLAKAPIPGRVKTRLCPPATAVEAARLAAAALVDTLAVVRSCAFLRPVVAMAGSLDQAEYADEIRSVLAGIPVIGQRGRTLGERIAAAHADASTLFAGLPSLQIGMDTPHLTVTDLEKSAGLLENADAMLGMATDGGWWILGLRRPANAQAIASVPTSRSDTGEQTLKTLRRHLKVAIGPVLSDVDTMADAYASAALAPDGRFAAELASVLVTDS</sequence>
<comment type="caution">
    <text evidence="1">The sequence shown here is derived from an EMBL/GenBank/DDBJ whole genome shotgun (WGS) entry which is preliminary data.</text>
</comment>
<dbReference type="SUPFAM" id="SSF53448">
    <property type="entry name" value="Nucleotide-diphospho-sugar transferases"/>
    <property type="match status" value="1"/>
</dbReference>
<evidence type="ECO:0000313" key="1">
    <source>
        <dbReference type="EMBL" id="GAA1679847.1"/>
    </source>
</evidence>
<protein>
    <submittedName>
        <fullName evidence="1">DUF2064 domain-containing protein</fullName>
    </submittedName>
</protein>
<keyword evidence="2" id="KW-1185">Reference proteome</keyword>
<dbReference type="RefSeq" id="WP_163572292.1">
    <property type="nucleotide sequence ID" value="NZ_BAAANY010000009.1"/>
</dbReference>
<dbReference type="InterPro" id="IPR029044">
    <property type="entry name" value="Nucleotide-diphossugar_trans"/>
</dbReference>
<dbReference type="InterPro" id="IPR018641">
    <property type="entry name" value="Trfase_1_rSAM/seldom-assoc"/>
</dbReference>
<organism evidence="1 2">
    <name type="scientific">Fodinicola feengrottensis</name>
    <dbReference type="NCBI Taxonomy" id="435914"/>
    <lineage>
        <taxon>Bacteria</taxon>
        <taxon>Bacillati</taxon>
        <taxon>Actinomycetota</taxon>
        <taxon>Actinomycetes</taxon>
        <taxon>Mycobacteriales</taxon>
        <taxon>Fodinicola</taxon>
    </lineage>
</organism>
<name>A0ABN2H0S1_9ACTN</name>
<gene>
    <name evidence="1" type="ORF">GCM10009765_31320</name>
</gene>
<dbReference type="EMBL" id="BAAANY010000009">
    <property type="protein sequence ID" value="GAA1679847.1"/>
    <property type="molecule type" value="Genomic_DNA"/>
</dbReference>
<dbReference type="Proteomes" id="UP001500618">
    <property type="component" value="Unassembled WGS sequence"/>
</dbReference>
<proteinExistence type="predicted"/>
<dbReference type="PANTHER" id="PTHR36529">
    <property type="entry name" value="SLL1095 PROTEIN"/>
    <property type="match status" value="1"/>
</dbReference>
<reference evidence="1 2" key="1">
    <citation type="journal article" date="2019" name="Int. J. Syst. Evol. Microbiol.">
        <title>The Global Catalogue of Microorganisms (GCM) 10K type strain sequencing project: providing services to taxonomists for standard genome sequencing and annotation.</title>
        <authorList>
            <consortium name="The Broad Institute Genomics Platform"/>
            <consortium name="The Broad Institute Genome Sequencing Center for Infectious Disease"/>
            <person name="Wu L."/>
            <person name="Ma J."/>
        </authorList>
    </citation>
    <scope>NUCLEOTIDE SEQUENCE [LARGE SCALE GENOMIC DNA]</scope>
    <source>
        <strain evidence="1 2">JCM 14718</strain>
    </source>
</reference>
<dbReference type="Gene3D" id="3.90.550.10">
    <property type="entry name" value="Spore Coat Polysaccharide Biosynthesis Protein SpsA, Chain A"/>
    <property type="match status" value="1"/>
</dbReference>
<dbReference type="Pfam" id="PF09837">
    <property type="entry name" value="DUF2064"/>
    <property type="match status" value="1"/>
</dbReference>
<dbReference type="PANTHER" id="PTHR36529:SF1">
    <property type="entry name" value="GLYCOSYLTRANSFERASE"/>
    <property type="match status" value="1"/>
</dbReference>
<accession>A0ABN2H0S1</accession>
<evidence type="ECO:0000313" key="2">
    <source>
        <dbReference type="Proteomes" id="UP001500618"/>
    </source>
</evidence>